<accession>A0A841AGL0</accession>
<feature type="transmembrane region" description="Helical" evidence="1">
    <location>
        <begin position="99"/>
        <end position="118"/>
    </location>
</feature>
<dbReference type="AlphaFoldDB" id="A0A841AGL0"/>
<evidence type="ECO:0000313" key="3">
    <source>
        <dbReference type="Proteomes" id="UP000588158"/>
    </source>
</evidence>
<keyword evidence="1" id="KW-1133">Transmembrane helix</keyword>
<proteinExistence type="predicted"/>
<sequence>MTNPPMDPPPPSAPPTQEPVRAATALVVVTALLLLGSVLTEVAGAIVDPSQAYAMLGTVANVVIVVVALAALAVLLGLGIAALVLAILVTVRGSGKLRIGAVMIIIGSLLGLAVSFTVTGDISQMPDAAVAAGNAFALMERVVDVLRGLVMLAGVVVVILGISEVRRKGAARA</sequence>
<keyword evidence="1" id="KW-0812">Transmembrane</keyword>
<feature type="transmembrane region" description="Helical" evidence="1">
    <location>
        <begin position="59"/>
        <end position="87"/>
    </location>
</feature>
<name>A0A841AGL0_9MICO</name>
<dbReference type="RefSeq" id="WP_184326339.1">
    <property type="nucleotide sequence ID" value="NZ_JACHLZ010000001.1"/>
</dbReference>
<feature type="transmembrane region" description="Helical" evidence="1">
    <location>
        <begin position="20"/>
        <end position="39"/>
    </location>
</feature>
<evidence type="ECO:0000313" key="2">
    <source>
        <dbReference type="EMBL" id="MBB5833133.1"/>
    </source>
</evidence>
<reference evidence="2 3" key="1">
    <citation type="submission" date="2020-08" db="EMBL/GenBank/DDBJ databases">
        <title>Sequencing the genomes of 1000 actinobacteria strains.</title>
        <authorList>
            <person name="Klenk H.-P."/>
        </authorList>
    </citation>
    <scope>NUCLEOTIDE SEQUENCE [LARGE SCALE GENOMIC DNA]</scope>
    <source>
        <strain evidence="2 3">DSM 28796</strain>
    </source>
</reference>
<feature type="transmembrane region" description="Helical" evidence="1">
    <location>
        <begin position="145"/>
        <end position="163"/>
    </location>
</feature>
<protein>
    <submittedName>
        <fullName evidence="2">Uncharacterized protein</fullName>
    </submittedName>
</protein>
<comment type="caution">
    <text evidence="2">The sequence shown here is derived from an EMBL/GenBank/DDBJ whole genome shotgun (WGS) entry which is preliminary data.</text>
</comment>
<dbReference type="EMBL" id="JACHLZ010000001">
    <property type="protein sequence ID" value="MBB5833133.1"/>
    <property type="molecule type" value="Genomic_DNA"/>
</dbReference>
<keyword evidence="3" id="KW-1185">Reference proteome</keyword>
<organism evidence="2 3">
    <name type="scientific">Brachybacterium aquaticum</name>
    <dbReference type="NCBI Taxonomy" id="1432564"/>
    <lineage>
        <taxon>Bacteria</taxon>
        <taxon>Bacillati</taxon>
        <taxon>Actinomycetota</taxon>
        <taxon>Actinomycetes</taxon>
        <taxon>Micrococcales</taxon>
        <taxon>Dermabacteraceae</taxon>
        <taxon>Brachybacterium</taxon>
    </lineage>
</organism>
<dbReference type="Proteomes" id="UP000588158">
    <property type="component" value="Unassembled WGS sequence"/>
</dbReference>
<keyword evidence="1" id="KW-0472">Membrane</keyword>
<evidence type="ECO:0000256" key="1">
    <source>
        <dbReference type="SAM" id="Phobius"/>
    </source>
</evidence>
<gene>
    <name evidence="2" type="ORF">HNR70_002946</name>
</gene>